<evidence type="ECO:0000313" key="1">
    <source>
        <dbReference type="EMBL" id="MFC5924533.1"/>
    </source>
</evidence>
<evidence type="ECO:0008006" key="3">
    <source>
        <dbReference type="Google" id="ProtNLM"/>
    </source>
</evidence>
<organism evidence="1 2">
    <name type="scientific">Micromonospora vulcania</name>
    <dbReference type="NCBI Taxonomy" id="1441873"/>
    <lineage>
        <taxon>Bacteria</taxon>
        <taxon>Bacillati</taxon>
        <taxon>Actinomycetota</taxon>
        <taxon>Actinomycetes</taxon>
        <taxon>Micromonosporales</taxon>
        <taxon>Micromonosporaceae</taxon>
        <taxon>Micromonospora</taxon>
    </lineage>
</organism>
<accession>A0ABW1H5R5</accession>
<dbReference type="RefSeq" id="WP_377511348.1">
    <property type="nucleotide sequence ID" value="NZ_JBHSQS010000007.1"/>
</dbReference>
<evidence type="ECO:0000313" key="2">
    <source>
        <dbReference type="Proteomes" id="UP001596226"/>
    </source>
</evidence>
<keyword evidence="2" id="KW-1185">Reference proteome</keyword>
<proteinExistence type="predicted"/>
<sequence>MINDARDRGLHYLEKLIRDAESKPGSGVGRFKRADDIAALLLAPS</sequence>
<gene>
    <name evidence="1" type="ORF">ACFQGL_14380</name>
</gene>
<reference evidence="2" key="1">
    <citation type="journal article" date="2019" name="Int. J. Syst. Evol. Microbiol.">
        <title>The Global Catalogue of Microorganisms (GCM) 10K type strain sequencing project: providing services to taxonomists for standard genome sequencing and annotation.</title>
        <authorList>
            <consortium name="The Broad Institute Genomics Platform"/>
            <consortium name="The Broad Institute Genome Sequencing Center for Infectious Disease"/>
            <person name="Wu L."/>
            <person name="Ma J."/>
        </authorList>
    </citation>
    <scope>NUCLEOTIDE SEQUENCE [LARGE SCALE GENOMIC DNA]</scope>
    <source>
        <strain evidence="2">CGMCC 4.7144</strain>
    </source>
</reference>
<protein>
    <recommendedName>
        <fullName evidence="3">Transposase</fullName>
    </recommendedName>
</protein>
<name>A0ABW1H5R5_9ACTN</name>
<dbReference type="EMBL" id="JBHSQS010000007">
    <property type="protein sequence ID" value="MFC5924533.1"/>
    <property type="molecule type" value="Genomic_DNA"/>
</dbReference>
<dbReference type="Proteomes" id="UP001596226">
    <property type="component" value="Unassembled WGS sequence"/>
</dbReference>
<comment type="caution">
    <text evidence="1">The sequence shown here is derived from an EMBL/GenBank/DDBJ whole genome shotgun (WGS) entry which is preliminary data.</text>
</comment>